<name>A0ABT5JRK5_9SPHN</name>
<evidence type="ECO:0000313" key="6">
    <source>
        <dbReference type="Proteomes" id="UP001216558"/>
    </source>
</evidence>
<evidence type="ECO:0000256" key="2">
    <source>
        <dbReference type="ARBA" id="ARBA00023315"/>
    </source>
</evidence>
<organism evidence="5 6">
    <name type="scientific">Erythrobacter fulvus</name>
    <dbReference type="NCBI Taxonomy" id="2987523"/>
    <lineage>
        <taxon>Bacteria</taxon>
        <taxon>Pseudomonadati</taxon>
        <taxon>Pseudomonadota</taxon>
        <taxon>Alphaproteobacteria</taxon>
        <taxon>Sphingomonadales</taxon>
        <taxon>Erythrobacteraceae</taxon>
        <taxon>Erythrobacter/Porphyrobacter group</taxon>
        <taxon>Erythrobacter</taxon>
    </lineage>
</organism>
<dbReference type="InterPro" id="IPR000182">
    <property type="entry name" value="GNAT_dom"/>
</dbReference>
<keyword evidence="1" id="KW-0808">Transferase</keyword>
<evidence type="ECO:0000259" key="4">
    <source>
        <dbReference type="PROSITE" id="PS51186"/>
    </source>
</evidence>
<dbReference type="Pfam" id="PF13302">
    <property type="entry name" value="Acetyltransf_3"/>
    <property type="match status" value="1"/>
</dbReference>
<dbReference type="Gene3D" id="3.40.630.30">
    <property type="match status" value="1"/>
</dbReference>
<dbReference type="EMBL" id="JAQQXQ010000007">
    <property type="protein sequence ID" value="MDC8755040.1"/>
    <property type="molecule type" value="Genomic_DNA"/>
</dbReference>
<accession>A0ABT5JRK5</accession>
<proteinExistence type="inferred from homology"/>
<comment type="caution">
    <text evidence="5">The sequence shown here is derived from an EMBL/GenBank/DDBJ whole genome shotgun (WGS) entry which is preliminary data.</text>
</comment>
<dbReference type="InterPro" id="IPR016181">
    <property type="entry name" value="Acyl_CoA_acyltransferase"/>
</dbReference>
<evidence type="ECO:0000256" key="3">
    <source>
        <dbReference type="ARBA" id="ARBA00038502"/>
    </source>
</evidence>
<protein>
    <submittedName>
        <fullName evidence="5">GNAT family N-acetyltransferase</fullName>
    </submittedName>
</protein>
<evidence type="ECO:0000256" key="1">
    <source>
        <dbReference type="ARBA" id="ARBA00022679"/>
    </source>
</evidence>
<sequence length="179" mass="19570">MFHRSHRLLLRPIWPEDSQALQAGIADEGVVRNLARAPWPYGEQDARDFVALPIDPFYPRFLITRARDAAVLGCIGIDATERPGTVELGYWIARPYWGQGFATEAGAAVLGMARTLGHDEAVAAHFLDNPASGKVLRKLGFEPTGQVAMRHSCARGHEVEAAGYRLRLDIAGGARQRAA</sequence>
<dbReference type="RefSeq" id="WP_273678251.1">
    <property type="nucleotide sequence ID" value="NZ_JAQQXQ010000007.1"/>
</dbReference>
<dbReference type="PANTHER" id="PTHR43792:SF8">
    <property type="entry name" value="[RIBOSOMAL PROTEIN US5]-ALANINE N-ACETYLTRANSFERASE"/>
    <property type="match status" value="1"/>
</dbReference>
<dbReference type="InterPro" id="IPR051531">
    <property type="entry name" value="N-acetyltransferase"/>
</dbReference>
<keyword evidence="6" id="KW-1185">Reference proteome</keyword>
<dbReference type="PANTHER" id="PTHR43792">
    <property type="entry name" value="GNAT FAMILY, PUTATIVE (AFU_ORTHOLOGUE AFUA_3G00765)-RELATED-RELATED"/>
    <property type="match status" value="1"/>
</dbReference>
<dbReference type="Proteomes" id="UP001216558">
    <property type="component" value="Unassembled WGS sequence"/>
</dbReference>
<comment type="similarity">
    <text evidence="3">Belongs to the acetyltransferase family. RimJ subfamily.</text>
</comment>
<reference evidence="5 6" key="1">
    <citation type="submission" date="2022-10" db="EMBL/GenBank/DDBJ databases">
        <title>Erythrobacter sp. sf7 Genome sequencing.</title>
        <authorList>
            <person name="Park S."/>
        </authorList>
    </citation>
    <scope>NUCLEOTIDE SEQUENCE [LARGE SCALE GENOMIC DNA]</scope>
    <source>
        <strain evidence="6">sf7</strain>
    </source>
</reference>
<dbReference type="SUPFAM" id="SSF55729">
    <property type="entry name" value="Acyl-CoA N-acyltransferases (Nat)"/>
    <property type="match status" value="1"/>
</dbReference>
<evidence type="ECO:0000313" key="5">
    <source>
        <dbReference type="EMBL" id="MDC8755040.1"/>
    </source>
</evidence>
<gene>
    <name evidence="5" type="ORF">OIK40_10360</name>
</gene>
<keyword evidence="2" id="KW-0012">Acyltransferase</keyword>
<feature type="domain" description="N-acetyltransferase" evidence="4">
    <location>
        <begin position="8"/>
        <end position="171"/>
    </location>
</feature>
<dbReference type="PROSITE" id="PS51186">
    <property type="entry name" value="GNAT"/>
    <property type="match status" value="1"/>
</dbReference>